<protein>
    <submittedName>
        <fullName evidence="2">Uncharacterized protein</fullName>
    </submittedName>
</protein>
<feature type="transmembrane region" description="Helical" evidence="1">
    <location>
        <begin position="742"/>
        <end position="765"/>
    </location>
</feature>
<feature type="transmembrane region" description="Helical" evidence="1">
    <location>
        <begin position="99"/>
        <end position="115"/>
    </location>
</feature>
<keyword evidence="1" id="KW-0472">Membrane</keyword>
<accession>A0ABR0KKT6</accession>
<reference evidence="2 3" key="1">
    <citation type="submission" date="2023-08" db="EMBL/GenBank/DDBJ databases">
        <title>Black Yeasts Isolated from many extreme environments.</title>
        <authorList>
            <person name="Coleine C."/>
            <person name="Stajich J.E."/>
            <person name="Selbmann L."/>
        </authorList>
    </citation>
    <scope>NUCLEOTIDE SEQUENCE [LARGE SCALE GENOMIC DNA]</scope>
    <source>
        <strain evidence="2 3">CCFEE 5885</strain>
    </source>
</reference>
<dbReference type="Proteomes" id="UP001345013">
    <property type="component" value="Unassembled WGS sequence"/>
</dbReference>
<keyword evidence="3" id="KW-1185">Reference proteome</keyword>
<proteinExistence type="predicted"/>
<dbReference type="InterPro" id="IPR021840">
    <property type="entry name" value="DUF3433"/>
</dbReference>
<keyword evidence="1" id="KW-1133">Transmembrane helix</keyword>
<sequence>MKSLHHGQPYGIKYMASFQKLLRYRAVRRSSESRSTTKESAAPVPTDDRSLQVPFAISRTAFSVALGGFAVVLISLQIIDSYARAHEGLGTLSTNLHYLWTYGPTAVFVFITALWRQTDYRMKEVQPWLTLCEGPVSAERSLLLNYFSPPTYETLYRSLRNRHFLVFTTTACYLLLKVATILSTSLLHLEDVYVHRDPMGVVLKGEFDAANLQDSAFVDSQPLWTVWAHWQYQSGLSLGSTDRYAFQVFNSDLHKSSYSSTITGTVDLLVPDLECEIAEYSYSNVTYGTSHADSYAYSTNVTVQSSSCTVRSVTGRTYGSFQDDFYPILYTTIGSCSEISADSLDSRRLVFVNTLSGRGTSLAVNASALVCKPQYHIEPAIVTRNLSATSDGVSVIARTPSTSRRQIADLHEWTLGQSVYDMVSAAEAYYMTDMIGVPLEDYWADPFFNVTMTREKVDPTDLIEPQSFYTASRRTFQNLASQFARQYLLVDNGNSTPVRGSLSTIQPRLVVRQVPLRIIQCLLGVTSILCACFWWIMPQNVWPRSMNTIAALTTVFARSSDTLSFIRGTGLADTKLLADVLAGHKFSTKSLDRENLFQIECVPASKSTNPHLRNQCTDATKLPRPRWWRPLAFAWWFIATTLVLCLICVAGLEIALQLSRSHNGLATVTLAGAQSYAWTYIPVIVLMTVGTLYNSLDFEIETLQPYRTLAKGKAQATHGLFNNPIARSNPEPFYNALRKRQLGVFATTLSVLLAPLLTIVVAGLFTTESRSVLQPVNFEQTTVFDYSRQDANNIGIYKGDLDGPDGSHQIYVSPTTDDGLLPSLLYQNNITYPQWTWRDLAFPKIQPSEVSVAVADSNVTVVLTLPALRGNMNCTTVPMDALNITLADSRVNITFNTGDTNPWADGQPCVYTFTSYGDLEDNAYFGYLRLPDCNNTLAGVYAHNTHNHIDSALGLTCQPFTEVVYTNLTLDFNSLSISAGIDPVELSTEFFSDVGFDSFDLLEANRSLNQQSDGFFQTLTKGQNGIHPASLLDPETLLSASARLYSLYAAHKTNTYFRMPLNGTNFDGDPTINAQVVSTQYRLTQNAISTRLLQATLMLLFTCGVVAYADLCIDTKWTRRVLPRDPRSIASVAALLADSEVLGLVPEGAEWLSNKEMQKQKVCGNYLFRMGLYNDGMGFKIDVEEAFERQHRLIGEQLKASATNVEGEDDGLLKPESRG</sequence>
<dbReference type="Pfam" id="PF11915">
    <property type="entry name" value="DUF3433"/>
    <property type="match status" value="2"/>
</dbReference>
<dbReference type="EMBL" id="JAVRRG010000011">
    <property type="protein sequence ID" value="KAK5099110.1"/>
    <property type="molecule type" value="Genomic_DNA"/>
</dbReference>
<feature type="transmembrane region" description="Helical" evidence="1">
    <location>
        <begin position="514"/>
        <end position="536"/>
    </location>
</feature>
<keyword evidence="1" id="KW-0812">Transmembrane</keyword>
<comment type="caution">
    <text evidence="2">The sequence shown here is derived from an EMBL/GenBank/DDBJ whole genome shotgun (WGS) entry which is preliminary data.</text>
</comment>
<evidence type="ECO:0000313" key="3">
    <source>
        <dbReference type="Proteomes" id="UP001345013"/>
    </source>
</evidence>
<feature type="transmembrane region" description="Helical" evidence="1">
    <location>
        <begin position="676"/>
        <end position="696"/>
    </location>
</feature>
<evidence type="ECO:0000256" key="1">
    <source>
        <dbReference type="SAM" id="Phobius"/>
    </source>
</evidence>
<organism evidence="2 3">
    <name type="scientific">Lithohypha guttulata</name>
    <dbReference type="NCBI Taxonomy" id="1690604"/>
    <lineage>
        <taxon>Eukaryota</taxon>
        <taxon>Fungi</taxon>
        <taxon>Dikarya</taxon>
        <taxon>Ascomycota</taxon>
        <taxon>Pezizomycotina</taxon>
        <taxon>Eurotiomycetes</taxon>
        <taxon>Chaetothyriomycetidae</taxon>
        <taxon>Chaetothyriales</taxon>
        <taxon>Trichomeriaceae</taxon>
        <taxon>Lithohypha</taxon>
    </lineage>
</organism>
<name>A0ABR0KKT6_9EURO</name>
<evidence type="ECO:0000313" key="2">
    <source>
        <dbReference type="EMBL" id="KAK5099110.1"/>
    </source>
</evidence>
<feature type="transmembrane region" description="Helical" evidence="1">
    <location>
        <begin position="164"/>
        <end position="189"/>
    </location>
</feature>
<feature type="transmembrane region" description="Helical" evidence="1">
    <location>
        <begin position="60"/>
        <end position="79"/>
    </location>
</feature>
<feature type="transmembrane region" description="Helical" evidence="1">
    <location>
        <begin position="631"/>
        <end position="656"/>
    </location>
</feature>
<dbReference type="PANTHER" id="PTHR37544">
    <property type="entry name" value="SPRAY-RELATED"/>
    <property type="match status" value="1"/>
</dbReference>
<gene>
    <name evidence="2" type="ORF">LTR24_001511</name>
</gene>
<dbReference type="PANTHER" id="PTHR37544:SF1">
    <property type="entry name" value="PHOSPHORIBOSYLAMINOIMIDAZOLE-SUCCINOCARBOXAMIDE SYNTHASE"/>
    <property type="match status" value="1"/>
</dbReference>